<sequence>MNAHTYPGRGLSLSQLIFALNEELKRVAYSPLSTLEEVSQLDQGASHALATIREWRNSFIPVNRIPIDILSLIPTHLPCQKVHFRVASVCRHWRRVFLKHGALWSQLFLGKGEEYVSTLLERAKGSALDIISYRDIPSSTIALISPRAQQIRNLKLKYCPWQDIITFSEFDLSLRTLQIISPLIARSHGQPGVVTPPSSTFFKSSVDLEAFVFHCHDRPSLLGHFVFPNITTFELSSEPLAVEYSASYLLDFLEASPMLQTVDVKISAPLTPWNVPEEMVVVLPNAETFSLRVTNDPAAQVYNIAAHISCPRARSTLLTYQMFEDDMNNGLVLFPTPAFWSTIVPRSMASPIEEVTLEIKRSSMDDLESFLTFQSPDATIYRLGLNIIETDATADELTMPRVEMGWEVLCQALTTIQNHPLLSHVKRLRIEFEAAVPNTYYEMRTAQTIRKLFSSLGPLDGLTISGCDLCVFLPHFFDGPWLNDLEKPIVFLHTKELTILHPPMEDNEVECVSAVMGLAKLQHALAIPFERLTVRMGWLPVQIEEELKRWVGTVDCREEEYVEEDDM</sequence>
<dbReference type="Pfam" id="PF12937">
    <property type="entry name" value="F-box-like"/>
    <property type="match status" value="1"/>
</dbReference>
<dbReference type="Gene3D" id="1.20.1280.50">
    <property type="match status" value="1"/>
</dbReference>
<name>A0A9P6L635_9AGAM</name>
<comment type="caution">
    <text evidence="2">The sequence shown here is derived from an EMBL/GenBank/DDBJ whole genome shotgun (WGS) entry which is preliminary data.</text>
</comment>
<protein>
    <recommendedName>
        <fullName evidence="1">F-box domain-containing protein</fullName>
    </recommendedName>
</protein>
<keyword evidence="3" id="KW-1185">Reference proteome</keyword>
<reference evidence="2" key="2">
    <citation type="submission" date="2020-11" db="EMBL/GenBank/DDBJ databases">
        <authorList>
            <consortium name="DOE Joint Genome Institute"/>
            <person name="Kuo A."/>
            <person name="Miyauchi S."/>
            <person name="Kiss E."/>
            <person name="Drula E."/>
            <person name="Kohler A."/>
            <person name="Sanchez-Garcia M."/>
            <person name="Andreopoulos B."/>
            <person name="Barry K.W."/>
            <person name="Bonito G."/>
            <person name="Buee M."/>
            <person name="Carver A."/>
            <person name="Chen C."/>
            <person name="Cichocki N."/>
            <person name="Clum A."/>
            <person name="Culley D."/>
            <person name="Crous P.W."/>
            <person name="Fauchery L."/>
            <person name="Girlanda M."/>
            <person name="Hayes R."/>
            <person name="Keri Z."/>
            <person name="Labutti K."/>
            <person name="Lipzen A."/>
            <person name="Lombard V."/>
            <person name="Magnuson J."/>
            <person name="Maillard F."/>
            <person name="Morin E."/>
            <person name="Murat C."/>
            <person name="Nolan M."/>
            <person name="Ohm R."/>
            <person name="Pangilinan J."/>
            <person name="Pereira M."/>
            <person name="Perotto S."/>
            <person name="Peter M."/>
            <person name="Riley R."/>
            <person name="Sitrit Y."/>
            <person name="Stielow B."/>
            <person name="Szollosi G."/>
            <person name="Zifcakova L."/>
            <person name="Stursova M."/>
            <person name="Spatafora J.W."/>
            <person name="Tedersoo L."/>
            <person name="Vaario L.-M."/>
            <person name="Yamada A."/>
            <person name="Yan M."/>
            <person name="Wang P."/>
            <person name="Xu J."/>
            <person name="Bruns T."/>
            <person name="Baldrian P."/>
            <person name="Vilgalys R."/>
            <person name="Henrissat B."/>
            <person name="Grigoriev I.V."/>
            <person name="Hibbett D."/>
            <person name="Nagy L.G."/>
            <person name="Martin F.M."/>
        </authorList>
    </citation>
    <scope>NUCLEOTIDE SEQUENCE</scope>
    <source>
        <strain evidence="2">UH-Tt-Lm1</strain>
    </source>
</reference>
<dbReference type="InterPro" id="IPR001810">
    <property type="entry name" value="F-box_dom"/>
</dbReference>
<dbReference type="SMART" id="SM00256">
    <property type="entry name" value="FBOX"/>
    <property type="match status" value="1"/>
</dbReference>
<organism evidence="2 3">
    <name type="scientific">Thelephora terrestris</name>
    <dbReference type="NCBI Taxonomy" id="56493"/>
    <lineage>
        <taxon>Eukaryota</taxon>
        <taxon>Fungi</taxon>
        <taxon>Dikarya</taxon>
        <taxon>Basidiomycota</taxon>
        <taxon>Agaricomycotina</taxon>
        <taxon>Agaricomycetes</taxon>
        <taxon>Thelephorales</taxon>
        <taxon>Thelephoraceae</taxon>
        <taxon>Thelephora</taxon>
    </lineage>
</organism>
<dbReference type="SUPFAM" id="SSF81383">
    <property type="entry name" value="F-box domain"/>
    <property type="match status" value="1"/>
</dbReference>
<dbReference type="AlphaFoldDB" id="A0A9P6L635"/>
<gene>
    <name evidence="2" type="ORF">BJ322DRAFT_884870</name>
</gene>
<dbReference type="EMBL" id="WIUZ02000009">
    <property type="protein sequence ID" value="KAF9783886.1"/>
    <property type="molecule type" value="Genomic_DNA"/>
</dbReference>
<reference evidence="2" key="1">
    <citation type="journal article" date="2020" name="Nat. Commun.">
        <title>Large-scale genome sequencing of mycorrhizal fungi provides insights into the early evolution of symbiotic traits.</title>
        <authorList>
            <person name="Miyauchi S."/>
            <person name="Kiss E."/>
            <person name="Kuo A."/>
            <person name="Drula E."/>
            <person name="Kohler A."/>
            <person name="Sanchez-Garcia M."/>
            <person name="Morin E."/>
            <person name="Andreopoulos B."/>
            <person name="Barry K.W."/>
            <person name="Bonito G."/>
            <person name="Buee M."/>
            <person name="Carver A."/>
            <person name="Chen C."/>
            <person name="Cichocki N."/>
            <person name="Clum A."/>
            <person name="Culley D."/>
            <person name="Crous P.W."/>
            <person name="Fauchery L."/>
            <person name="Girlanda M."/>
            <person name="Hayes R.D."/>
            <person name="Keri Z."/>
            <person name="LaButti K."/>
            <person name="Lipzen A."/>
            <person name="Lombard V."/>
            <person name="Magnuson J."/>
            <person name="Maillard F."/>
            <person name="Murat C."/>
            <person name="Nolan M."/>
            <person name="Ohm R.A."/>
            <person name="Pangilinan J."/>
            <person name="Pereira M.F."/>
            <person name="Perotto S."/>
            <person name="Peter M."/>
            <person name="Pfister S."/>
            <person name="Riley R."/>
            <person name="Sitrit Y."/>
            <person name="Stielow J.B."/>
            <person name="Szollosi G."/>
            <person name="Zifcakova L."/>
            <person name="Stursova M."/>
            <person name="Spatafora J.W."/>
            <person name="Tedersoo L."/>
            <person name="Vaario L.M."/>
            <person name="Yamada A."/>
            <person name="Yan M."/>
            <person name="Wang P."/>
            <person name="Xu J."/>
            <person name="Bruns T."/>
            <person name="Baldrian P."/>
            <person name="Vilgalys R."/>
            <person name="Dunand C."/>
            <person name="Henrissat B."/>
            <person name="Grigoriev I.V."/>
            <person name="Hibbett D."/>
            <person name="Nagy L.G."/>
            <person name="Martin F.M."/>
        </authorList>
    </citation>
    <scope>NUCLEOTIDE SEQUENCE</scope>
    <source>
        <strain evidence="2">UH-Tt-Lm1</strain>
    </source>
</reference>
<dbReference type="PROSITE" id="PS50181">
    <property type="entry name" value="FBOX"/>
    <property type="match status" value="1"/>
</dbReference>
<accession>A0A9P6L635</accession>
<evidence type="ECO:0000313" key="3">
    <source>
        <dbReference type="Proteomes" id="UP000736335"/>
    </source>
</evidence>
<proteinExistence type="predicted"/>
<dbReference type="Proteomes" id="UP000736335">
    <property type="component" value="Unassembled WGS sequence"/>
</dbReference>
<evidence type="ECO:0000313" key="2">
    <source>
        <dbReference type="EMBL" id="KAF9783886.1"/>
    </source>
</evidence>
<dbReference type="InterPro" id="IPR036047">
    <property type="entry name" value="F-box-like_dom_sf"/>
</dbReference>
<feature type="domain" description="F-box" evidence="1">
    <location>
        <begin position="59"/>
        <end position="107"/>
    </location>
</feature>
<evidence type="ECO:0000259" key="1">
    <source>
        <dbReference type="PROSITE" id="PS50181"/>
    </source>
</evidence>